<protein>
    <submittedName>
        <fullName evidence="1">Uncharacterized protein</fullName>
    </submittedName>
</protein>
<keyword evidence="2" id="KW-1185">Reference proteome</keyword>
<sequence>MHFLAVYAPSSSSIPSETVSMNLLSASDSNILRRMWRSLPGSAPYRSDIISISR</sequence>
<accession>A0RV08</accession>
<organism evidence="1 2">
    <name type="scientific">Cenarchaeum symbiosum (strain A)</name>
    <dbReference type="NCBI Taxonomy" id="414004"/>
    <lineage>
        <taxon>Archaea</taxon>
        <taxon>Nitrososphaerota</taxon>
        <taxon>Candidatus Cenarchaeales</taxon>
        <taxon>Candidatus Cenarchaeaceae</taxon>
        <taxon>Candidatus Cenarchaeum</taxon>
    </lineage>
</organism>
<evidence type="ECO:0000313" key="2">
    <source>
        <dbReference type="Proteomes" id="UP000000758"/>
    </source>
</evidence>
<dbReference type="STRING" id="414004.CENSYa_0542"/>
<dbReference type="Proteomes" id="UP000000758">
    <property type="component" value="Chromosome"/>
</dbReference>
<gene>
    <name evidence="1" type="ordered locus">CENSYa_0542</name>
</gene>
<evidence type="ECO:0000313" key="1">
    <source>
        <dbReference type="EMBL" id="ABK77175.1"/>
    </source>
</evidence>
<reference evidence="1 2" key="1">
    <citation type="journal article" date="2006" name="Proc. Natl. Acad. Sci. U.S.A.">
        <title>Genomic analysis of the uncultivated marine crenarchaeote Cenarchaeum symbiosum.</title>
        <authorList>
            <person name="Hallam S.J."/>
            <person name="Konstantinidis K.T."/>
            <person name="Putnam N."/>
            <person name="Schleper C."/>
            <person name="Watanabe Y."/>
            <person name="Sugahara J."/>
            <person name="Preston C."/>
            <person name="de la Torre J."/>
            <person name="Richardson P.M."/>
            <person name="DeLong E.F."/>
        </authorList>
    </citation>
    <scope>NUCLEOTIDE SEQUENCE [LARGE SCALE GENOMIC DNA]</scope>
    <source>
        <strain evidence="2">A</strain>
    </source>
</reference>
<dbReference type="AlphaFoldDB" id="A0RV08"/>
<dbReference type="EMBL" id="DP000238">
    <property type="protein sequence ID" value="ABK77175.1"/>
    <property type="molecule type" value="Genomic_DNA"/>
</dbReference>
<dbReference type="EnsemblBacteria" id="ABK77175">
    <property type="protein sequence ID" value="ABK77175"/>
    <property type="gene ID" value="CENSYa_0542"/>
</dbReference>
<name>A0RV08_CENSY</name>
<dbReference type="KEGG" id="csy:CENSYa_0542"/>
<proteinExistence type="predicted"/>
<dbReference type="HOGENOM" id="CLU_3038878_0_0_2"/>